<accession>A0A3B5LVF8</accession>
<dbReference type="GO" id="GO:0033627">
    <property type="term" value="P:cell adhesion mediated by integrin"/>
    <property type="evidence" value="ECO:0007669"/>
    <property type="project" value="TreeGrafter"/>
</dbReference>
<feature type="repeat" description="FG-GAP" evidence="1">
    <location>
        <begin position="42"/>
        <end position="101"/>
    </location>
</feature>
<dbReference type="PANTHER" id="PTHR23220">
    <property type="entry name" value="INTEGRIN ALPHA"/>
    <property type="match status" value="1"/>
</dbReference>
<evidence type="ECO:0000313" key="3">
    <source>
        <dbReference type="Proteomes" id="UP000261380"/>
    </source>
</evidence>
<dbReference type="GO" id="GO:0098609">
    <property type="term" value="P:cell-cell adhesion"/>
    <property type="evidence" value="ECO:0007669"/>
    <property type="project" value="TreeGrafter"/>
</dbReference>
<evidence type="ECO:0000256" key="1">
    <source>
        <dbReference type="PROSITE-ProRule" id="PRU00803"/>
    </source>
</evidence>
<dbReference type="GO" id="GO:0001525">
    <property type="term" value="P:angiogenesis"/>
    <property type="evidence" value="ECO:0007669"/>
    <property type="project" value="TreeGrafter"/>
</dbReference>
<reference evidence="2" key="2">
    <citation type="submission" date="2025-09" db="UniProtKB">
        <authorList>
            <consortium name="Ensembl"/>
        </authorList>
    </citation>
    <scope>IDENTIFICATION</scope>
</reference>
<dbReference type="Gene3D" id="2.130.10.130">
    <property type="entry name" value="Integrin alpha, N-terminal"/>
    <property type="match status" value="1"/>
</dbReference>
<name>A0A3B5LVF8_9TELE</name>
<dbReference type="GO" id="GO:0009897">
    <property type="term" value="C:external side of plasma membrane"/>
    <property type="evidence" value="ECO:0007669"/>
    <property type="project" value="TreeGrafter"/>
</dbReference>
<organism evidence="2 3">
    <name type="scientific">Xiphophorus couchianus</name>
    <name type="common">Monterrey platyfish</name>
    <dbReference type="NCBI Taxonomy" id="32473"/>
    <lineage>
        <taxon>Eukaryota</taxon>
        <taxon>Metazoa</taxon>
        <taxon>Chordata</taxon>
        <taxon>Craniata</taxon>
        <taxon>Vertebrata</taxon>
        <taxon>Euteleostomi</taxon>
        <taxon>Actinopterygii</taxon>
        <taxon>Neopterygii</taxon>
        <taxon>Teleostei</taxon>
        <taxon>Neoteleostei</taxon>
        <taxon>Acanthomorphata</taxon>
        <taxon>Ovalentaria</taxon>
        <taxon>Atherinomorphae</taxon>
        <taxon>Cyprinodontiformes</taxon>
        <taxon>Poeciliidae</taxon>
        <taxon>Poeciliinae</taxon>
        <taxon>Xiphophorus</taxon>
    </lineage>
</organism>
<dbReference type="Ensembl" id="ENSXCOT00000013470.1">
    <property type="protein sequence ID" value="ENSXCOP00000013306.1"/>
    <property type="gene ID" value="ENSXCOG00000010087.1"/>
</dbReference>
<dbReference type="AlphaFoldDB" id="A0A3B5LVF8"/>
<dbReference type="Proteomes" id="UP000261380">
    <property type="component" value="Unplaced"/>
</dbReference>
<sequence>MGALPGLSPSYRPRGDRRRRAALLLPVVAAALQLCVAFNLDAEGRSVFTGKRGSYFGYSVEFFGNSSSVLIGAPKANTSQPNVTEGGAVYRCSWSQNNCSVINFDQQAKMVSNRWSQPAFYPIRLHSFDHVTPLHWVTVNA</sequence>
<keyword evidence="3" id="KW-1185">Reference proteome</keyword>
<protein>
    <submittedName>
        <fullName evidence="2">Uncharacterized protein</fullName>
    </submittedName>
</protein>
<reference evidence="2" key="1">
    <citation type="submission" date="2025-08" db="UniProtKB">
        <authorList>
            <consortium name="Ensembl"/>
        </authorList>
    </citation>
    <scope>IDENTIFICATION</scope>
</reference>
<dbReference type="InterPro" id="IPR013519">
    <property type="entry name" value="Int_alpha_beta-p"/>
</dbReference>
<dbReference type="SMART" id="SM00191">
    <property type="entry name" value="Int_alpha"/>
    <property type="match status" value="1"/>
</dbReference>
<dbReference type="PROSITE" id="PS51470">
    <property type="entry name" value="FG_GAP"/>
    <property type="match status" value="1"/>
</dbReference>
<dbReference type="GO" id="GO:0005178">
    <property type="term" value="F:integrin binding"/>
    <property type="evidence" value="ECO:0007669"/>
    <property type="project" value="TreeGrafter"/>
</dbReference>
<dbReference type="SUPFAM" id="SSF69318">
    <property type="entry name" value="Integrin alpha N-terminal domain"/>
    <property type="match status" value="1"/>
</dbReference>
<dbReference type="InterPro" id="IPR028994">
    <property type="entry name" value="Integrin_alpha_N"/>
</dbReference>
<dbReference type="GO" id="GO:0008305">
    <property type="term" value="C:integrin complex"/>
    <property type="evidence" value="ECO:0007669"/>
    <property type="project" value="TreeGrafter"/>
</dbReference>
<dbReference type="STRING" id="32473.ENSXCOP00000013306"/>
<dbReference type="GeneTree" id="ENSGT00940000158061"/>
<evidence type="ECO:0000313" key="2">
    <source>
        <dbReference type="Ensembl" id="ENSXCOP00000013306.1"/>
    </source>
</evidence>
<dbReference type="GO" id="GO:0007160">
    <property type="term" value="P:cell-matrix adhesion"/>
    <property type="evidence" value="ECO:0007669"/>
    <property type="project" value="TreeGrafter"/>
</dbReference>
<dbReference type="PANTHER" id="PTHR23220:SF3">
    <property type="entry name" value="INTEGRIN ALPHA-5"/>
    <property type="match status" value="1"/>
</dbReference>
<proteinExistence type="predicted"/>
<dbReference type="GO" id="GO:0007229">
    <property type="term" value="P:integrin-mediated signaling pathway"/>
    <property type="evidence" value="ECO:0007669"/>
    <property type="project" value="TreeGrafter"/>
</dbReference>